<dbReference type="EMBL" id="RXII01000109">
    <property type="protein sequence ID" value="RZN59121.1"/>
    <property type="molecule type" value="Genomic_DNA"/>
</dbReference>
<protein>
    <submittedName>
        <fullName evidence="1">Uncharacterized protein</fullName>
    </submittedName>
</protein>
<evidence type="ECO:0000313" key="4">
    <source>
        <dbReference type="Proteomes" id="UP000316217"/>
    </source>
</evidence>
<name>A0A429GW62_9CREN</name>
<organism evidence="1 3">
    <name type="scientific">Candidatus Methanodesulfokora washburnensis</name>
    <dbReference type="NCBI Taxonomy" id="2478471"/>
    <lineage>
        <taxon>Archaea</taxon>
        <taxon>Thermoproteota</taxon>
        <taxon>Candidatus Korarchaeia</taxon>
        <taxon>Candidatus Korarchaeia incertae sedis</taxon>
        <taxon>Candidatus Methanodesulfokora</taxon>
    </lineage>
</organism>
<sequence>MEKRYLDVVQQEKGLLEKILTVFPGYRGYREKEVLRETDRLIRDTLFNDLRNAKAKLQNTYRPLALSNDPRAKEMEKLIMRLDSMAERIRHATYGYAPLMNVIQVNQKQILQLMSFDAMLAEKIEKIRKSIDDISQDPSKISEVDSCLTELEEVFSKRRDFMLGLGR</sequence>
<reference evidence="1 3" key="1">
    <citation type="submission" date="2018-10" db="EMBL/GenBank/DDBJ databases">
        <title>Co-occurring genomic capacity for anaerobic methane metabolism and dissimilatory sulfite reduction discovered in the Korarchaeota.</title>
        <authorList>
            <person name="Mckay L.J."/>
            <person name="Dlakic M."/>
            <person name="Fields M.W."/>
            <person name="Delmont T.O."/>
            <person name="Eren A.M."/>
            <person name="Jay Z.J."/>
            <person name="Klingelsmith K.B."/>
            <person name="Rusch D.B."/>
            <person name="Inskeep W.P."/>
        </authorList>
    </citation>
    <scope>NUCLEOTIDE SEQUENCE [LARGE SCALE GENOMIC DNA]</scope>
    <source>
        <strain evidence="1 3">MDKW</strain>
    </source>
</reference>
<dbReference type="EMBL" id="RCOS01000025">
    <property type="protein sequence ID" value="RSN78062.1"/>
    <property type="molecule type" value="Genomic_DNA"/>
</dbReference>
<evidence type="ECO:0000313" key="1">
    <source>
        <dbReference type="EMBL" id="RSN78062.1"/>
    </source>
</evidence>
<reference evidence="2 4" key="2">
    <citation type="journal article" date="2019" name="Nat. Microbiol.">
        <title>Wide diversity of methane and short-chain alkane metabolisms in uncultured archaea.</title>
        <authorList>
            <person name="Borrel G."/>
            <person name="Adam P.S."/>
            <person name="McKay L.J."/>
            <person name="Chen L.X."/>
            <person name="Sierra-Garcia I.N."/>
            <person name="Sieber C.M."/>
            <person name="Letourneur Q."/>
            <person name="Ghozlane A."/>
            <person name="Andersen G.L."/>
            <person name="Li W.J."/>
            <person name="Hallam S.J."/>
            <person name="Muyzer G."/>
            <person name="de Oliveira V.M."/>
            <person name="Inskeep W.P."/>
            <person name="Banfield J.F."/>
            <person name="Gribaldo S."/>
        </authorList>
    </citation>
    <scope>NUCLEOTIDE SEQUENCE [LARGE SCALE GENOMIC DNA]</scope>
    <source>
        <strain evidence="2">NM4</strain>
    </source>
</reference>
<dbReference type="AlphaFoldDB" id="A0A429GW62"/>
<dbReference type="OrthoDB" id="10147at2157"/>
<dbReference type="RefSeq" id="WP_125670314.1">
    <property type="nucleotide sequence ID" value="NZ_RCOS01000025.1"/>
</dbReference>
<evidence type="ECO:0000313" key="3">
    <source>
        <dbReference type="Proteomes" id="UP000277582"/>
    </source>
</evidence>
<evidence type="ECO:0000313" key="2">
    <source>
        <dbReference type="EMBL" id="RZN59121.1"/>
    </source>
</evidence>
<gene>
    <name evidence="1" type="ORF">D6D85_01580</name>
    <name evidence="2" type="ORF">EF810_07020</name>
</gene>
<proteinExistence type="predicted"/>
<dbReference type="Proteomes" id="UP000277582">
    <property type="component" value="Unassembled WGS sequence"/>
</dbReference>
<dbReference type="Proteomes" id="UP000316217">
    <property type="component" value="Unassembled WGS sequence"/>
</dbReference>
<accession>A0A429GW62</accession>
<keyword evidence="3" id="KW-1185">Reference proteome</keyword>
<comment type="caution">
    <text evidence="1">The sequence shown here is derived from an EMBL/GenBank/DDBJ whole genome shotgun (WGS) entry which is preliminary data.</text>
</comment>